<dbReference type="PATRIC" id="fig|1227493.4.peg.1458"/>
<dbReference type="AlphaFoldDB" id="M0A1X9"/>
<dbReference type="RefSeq" id="WP_006652693.1">
    <property type="nucleotide sequence ID" value="NZ_AOIM01000017.1"/>
</dbReference>
<dbReference type="EMBL" id="AOIM01000017">
    <property type="protein sequence ID" value="ELY92765.1"/>
    <property type="molecule type" value="Genomic_DNA"/>
</dbReference>
<sequence>MSFENTDFADLADRVRTQSADAPGSDTERVTIRSLESLDTDALADLLEMAETDHDRPADLVFVLPQPPTDLAADASPEALEDALGRTVRVEEELPDDTVLLLTPDAVDGAELVEPASITCGLVGTE</sequence>
<proteinExistence type="predicted"/>
<evidence type="ECO:0000313" key="3">
    <source>
        <dbReference type="Proteomes" id="UP000011519"/>
    </source>
</evidence>
<keyword evidence="3" id="KW-1185">Reference proteome</keyword>
<dbReference type="STRING" id="1227493.C483_07352"/>
<accession>M0A1X9</accession>
<comment type="caution">
    <text evidence="2">The sequence shown here is derived from an EMBL/GenBank/DDBJ whole genome shotgun (WGS) entry which is preliminary data.</text>
</comment>
<evidence type="ECO:0000313" key="2">
    <source>
        <dbReference type="EMBL" id="ELY92765.1"/>
    </source>
</evidence>
<feature type="region of interest" description="Disordered" evidence="1">
    <location>
        <begin position="1"/>
        <end position="31"/>
    </location>
</feature>
<dbReference type="Proteomes" id="UP000011519">
    <property type="component" value="Unassembled WGS sequence"/>
</dbReference>
<evidence type="ECO:0000256" key="1">
    <source>
        <dbReference type="SAM" id="MobiDB-lite"/>
    </source>
</evidence>
<protein>
    <submittedName>
        <fullName evidence="2">Uncharacterized protein</fullName>
    </submittedName>
</protein>
<dbReference type="OrthoDB" id="203627at2157"/>
<reference evidence="2 3" key="1">
    <citation type="journal article" date="2014" name="PLoS Genet.">
        <title>Phylogenetically driven sequencing of extremely halophilic archaea reveals strategies for static and dynamic osmo-response.</title>
        <authorList>
            <person name="Becker E.A."/>
            <person name="Seitzer P.M."/>
            <person name="Tritt A."/>
            <person name="Larsen D."/>
            <person name="Krusor M."/>
            <person name="Yao A.I."/>
            <person name="Wu D."/>
            <person name="Madern D."/>
            <person name="Eisen J.A."/>
            <person name="Darling A.E."/>
            <person name="Facciotti M.T."/>
        </authorList>
    </citation>
    <scope>NUCLEOTIDE SEQUENCE [LARGE SCALE GENOMIC DNA]</scope>
    <source>
        <strain evidence="2 3">JCM 10989</strain>
    </source>
</reference>
<organism evidence="2 3">
    <name type="scientific">Natrialba hulunbeirensis JCM 10989</name>
    <dbReference type="NCBI Taxonomy" id="1227493"/>
    <lineage>
        <taxon>Archaea</taxon>
        <taxon>Methanobacteriati</taxon>
        <taxon>Methanobacteriota</taxon>
        <taxon>Stenosarchaea group</taxon>
        <taxon>Halobacteria</taxon>
        <taxon>Halobacteriales</taxon>
        <taxon>Natrialbaceae</taxon>
        <taxon>Natrialba</taxon>
    </lineage>
</organism>
<name>M0A1X9_9EURY</name>
<gene>
    <name evidence="2" type="ORF">C483_07352</name>
</gene>